<dbReference type="PANTHER" id="PTHR31099">
    <property type="entry name" value="OS06G0165300 PROTEIN"/>
    <property type="match status" value="1"/>
</dbReference>
<dbReference type="PANTHER" id="PTHR31099:SF24">
    <property type="entry name" value="AMINOTRANSFERASE-LIKE PLANT MOBILE DOMAIN-CONTAINING PROTEIN"/>
    <property type="match status" value="1"/>
</dbReference>
<name>A0A8S9SL42_BRACR</name>
<organism evidence="1 2">
    <name type="scientific">Brassica cretica</name>
    <name type="common">Mustard</name>
    <dbReference type="NCBI Taxonomy" id="69181"/>
    <lineage>
        <taxon>Eukaryota</taxon>
        <taxon>Viridiplantae</taxon>
        <taxon>Streptophyta</taxon>
        <taxon>Embryophyta</taxon>
        <taxon>Tracheophyta</taxon>
        <taxon>Spermatophyta</taxon>
        <taxon>Magnoliopsida</taxon>
        <taxon>eudicotyledons</taxon>
        <taxon>Gunneridae</taxon>
        <taxon>Pentapetalae</taxon>
        <taxon>rosids</taxon>
        <taxon>malvids</taxon>
        <taxon>Brassicales</taxon>
        <taxon>Brassicaceae</taxon>
        <taxon>Brassiceae</taxon>
        <taxon>Brassica</taxon>
    </lineage>
</organism>
<dbReference type="AlphaFoldDB" id="A0A8S9SL42"/>
<sequence length="942" mass="102533">MGEGVRWPVYEAYLKAGFLGVIPSLIGKVSSFFGFCPSQLTPLTWRTLRAIQVLGELHGFSVRVHEILYSYYFAPLANKEGFYHLRSRDGAPLVEEPSKGVRGNHPFGDSWNSRYVFVKIQETVGYPTSWRTVDVSRLVSFAGEAVAKLIMGVPRRFRWVTFLMIREALRHSRVCGNVARLPVSVVYDEYQNVKARKRHLSYTPPPRLARAALSANGLSSISSTSAEIFPNRDLLVDAYRKLTGEGFIGCELVDEDGPLGAKPCLGGCRIDELWSWTSSTPFFRETPSCPSWYLIKGRFSFILRRDKSLGLEAGGRGPDPGVGTQTRGQEPGSWSNLFMELPYSYAALVATLGLSSGRTSVCISGGSLVSVPVSLLRLAYLMLLKATGNARMASCRAFLLYGLSSRNLETGWTFVLEPEGWMDYRPRTQRLDGHSSRNPEAKWTLVLEPVGCVISTSAPVSRLLLIACDIALCPRRSLLDPEVMWESGVSPLDPDIVSGPGYHVGTRGSPFDLEIVSGPRVMWEPGGSPFDPEIVSGPGGHIVLNPEVSFGPGGRFEPGGFSGHGGRLGTPKVPSGPRDRLGTRRFLLDPEDISNLEVALDPEVVWEPGGSSRPGGTVLRLPRQDYSRKSLTGLEGAGVGVMTQVPGFAAFHVWRSKVLIAPCTFHNGTLGTPMRLRLHRGFRRNIGVVSTDPNTELRKLRTKMHGYGMGPGSEWSTENWPRSPGELIRATVELAGEPTGNTVVLAGRAGSCHGRARRRVYRQHGHAGRASWLVSRPSPPGDPFRLFVFSAFKVLTEIRAMDSGIASLSGAVAWANWFARASLSGDSLSVLGGRSESRMSRIYPCPGVSGGLSLFGIDSVVVLALDVVSLVSYTWLVSRPSSPVGRPATWSCSSGELARVAAELAGGPTGNTVVLARRAGSCRGRARRAINFCYSFSRLLKF</sequence>
<gene>
    <name evidence="1" type="ORF">F2Q69_00036368</name>
</gene>
<protein>
    <submittedName>
        <fullName evidence="1">Uncharacterized protein</fullName>
    </submittedName>
</protein>
<proteinExistence type="predicted"/>
<dbReference type="Proteomes" id="UP000712600">
    <property type="component" value="Unassembled WGS sequence"/>
</dbReference>
<evidence type="ECO:0000313" key="1">
    <source>
        <dbReference type="EMBL" id="KAF3602098.1"/>
    </source>
</evidence>
<dbReference type="EMBL" id="QGKX02000004">
    <property type="protein sequence ID" value="KAF3602098.1"/>
    <property type="molecule type" value="Genomic_DNA"/>
</dbReference>
<comment type="caution">
    <text evidence="1">The sequence shown here is derived from an EMBL/GenBank/DDBJ whole genome shotgun (WGS) entry which is preliminary data.</text>
</comment>
<accession>A0A8S9SL42</accession>
<reference evidence="1" key="1">
    <citation type="submission" date="2019-12" db="EMBL/GenBank/DDBJ databases">
        <title>Genome sequencing and annotation of Brassica cretica.</title>
        <authorList>
            <person name="Studholme D.J."/>
            <person name="Sarris P."/>
        </authorList>
    </citation>
    <scope>NUCLEOTIDE SEQUENCE</scope>
    <source>
        <strain evidence="1">PFS-109/04</strain>
        <tissue evidence="1">Leaf</tissue>
    </source>
</reference>
<evidence type="ECO:0000313" key="2">
    <source>
        <dbReference type="Proteomes" id="UP000712600"/>
    </source>
</evidence>